<dbReference type="EMBL" id="LRPN01000177">
    <property type="protein sequence ID" value="KWZ77142.1"/>
    <property type="molecule type" value="Genomic_DNA"/>
</dbReference>
<protein>
    <submittedName>
        <fullName evidence="1">Uncharacterized protein</fullName>
    </submittedName>
</protein>
<evidence type="ECO:0000313" key="2">
    <source>
        <dbReference type="Proteomes" id="UP000070376"/>
    </source>
</evidence>
<dbReference type="Proteomes" id="UP000070376">
    <property type="component" value="Unassembled WGS sequence"/>
</dbReference>
<dbReference type="PATRIC" id="fig|1398.22.peg.3345"/>
<name>A0A133KC49_HEYCO</name>
<comment type="caution">
    <text evidence="1">The sequence shown here is derived from an EMBL/GenBank/DDBJ whole genome shotgun (WGS) entry which is preliminary data.</text>
</comment>
<sequence>MIVAERCICCGFKNANPVNESWRKPVRAVPACSGFQADRFARLLHLSFLI</sequence>
<dbReference type="AlphaFoldDB" id="A0A133KC49"/>
<evidence type="ECO:0000313" key="1">
    <source>
        <dbReference type="EMBL" id="KWZ77142.1"/>
    </source>
</evidence>
<proteinExistence type="predicted"/>
<organism evidence="1 2">
    <name type="scientific">Heyndrickxia coagulans</name>
    <name type="common">Weizmannia coagulans</name>
    <dbReference type="NCBI Taxonomy" id="1398"/>
    <lineage>
        <taxon>Bacteria</taxon>
        <taxon>Bacillati</taxon>
        <taxon>Bacillota</taxon>
        <taxon>Bacilli</taxon>
        <taxon>Bacillales</taxon>
        <taxon>Bacillaceae</taxon>
        <taxon>Heyndrickxia</taxon>
    </lineage>
</organism>
<reference evidence="2" key="1">
    <citation type="submission" date="2016-01" db="EMBL/GenBank/DDBJ databases">
        <authorList>
            <person name="Mitreva M."/>
            <person name="Pepin K.H."/>
            <person name="Mihindukulasuriya K.A."/>
            <person name="Fulton R."/>
            <person name="Fronick C."/>
            <person name="O'Laughlin M."/>
            <person name="Miner T."/>
            <person name="Herter B."/>
            <person name="Rosa B.A."/>
            <person name="Cordes M."/>
            <person name="Tomlinson C."/>
            <person name="Wollam A."/>
            <person name="Palsikar V.B."/>
            <person name="Mardis E.R."/>
            <person name="Wilson R.K."/>
        </authorList>
    </citation>
    <scope>NUCLEOTIDE SEQUENCE [LARGE SCALE GENOMIC DNA]</scope>
    <source>
        <strain evidence="2">GED7749B</strain>
    </source>
</reference>
<gene>
    <name evidence="1" type="ORF">HMPREF3213_03331</name>
</gene>
<accession>A0A133KC49</accession>